<dbReference type="InParanoid" id="A0A804IAS6"/>
<reference evidence="2" key="2">
    <citation type="submission" date="2021-05" db="UniProtKB">
        <authorList>
            <consortium name="EnsemblPlants"/>
        </authorList>
    </citation>
    <scope>IDENTIFICATION</scope>
    <source>
        <strain evidence="2">subsp. malaccensis</strain>
    </source>
</reference>
<dbReference type="AlphaFoldDB" id="A0A804IAS6"/>
<keyword evidence="3" id="KW-1185">Reference proteome</keyword>
<dbReference type="EMBL" id="HG996468">
    <property type="protein sequence ID" value="CAG1849812.1"/>
    <property type="molecule type" value="Genomic_DNA"/>
</dbReference>
<dbReference type="Proteomes" id="UP000012960">
    <property type="component" value="Unplaced"/>
</dbReference>
<evidence type="ECO:0000313" key="2">
    <source>
        <dbReference type="EnsemblPlants" id="Ma03_p11020.1"/>
    </source>
</evidence>
<protein>
    <submittedName>
        <fullName evidence="1">(wild Malaysian banana) hypothetical protein</fullName>
    </submittedName>
</protein>
<sequence length="69" mass="7907">MRWSDDQSMKSHLQGMMQMNLAKSCDAKDIDHRFDATIIEHAKEQKNHFNQGGPCEWKGTRCSADNKPA</sequence>
<dbReference type="EnsemblPlants" id="Ma03_t11020.1">
    <property type="protein sequence ID" value="Ma03_p11020.1"/>
    <property type="gene ID" value="Ma03_g11020"/>
</dbReference>
<proteinExistence type="predicted"/>
<accession>A0A804IAS6</accession>
<evidence type="ECO:0000313" key="1">
    <source>
        <dbReference type="EMBL" id="CAG1849812.1"/>
    </source>
</evidence>
<evidence type="ECO:0000313" key="3">
    <source>
        <dbReference type="Proteomes" id="UP000012960"/>
    </source>
</evidence>
<gene>
    <name evidence="1" type="ORF">GSMUA_213980.1</name>
</gene>
<name>A0A804IAS6_MUSAM</name>
<organism evidence="2 3">
    <name type="scientific">Musa acuminata subsp. malaccensis</name>
    <name type="common">Wild banana</name>
    <name type="synonym">Musa malaccensis</name>
    <dbReference type="NCBI Taxonomy" id="214687"/>
    <lineage>
        <taxon>Eukaryota</taxon>
        <taxon>Viridiplantae</taxon>
        <taxon>Streptophyta</taxon>
        <taxon>Embryophyta</taxon>
        <taxon>Tracheophyta</taxon>
        <taxon>Spermatophyta</taxon>
        <taxon>Magnoliopsida</taxon>
        <taxon>Liliopsida</taxon>
        <taxon>Zingiberales</taxon>
        <taxon>Musaceae</taxon>
        <taxon>Musa</taxon>
    </lineage>
</organism>
<dbReference type="Gramene" id="Ma03_t11020.1">
    <property type="protein sequence ID" value="Ma03_p11020.1"/>
    <property type="gene ID" value="Ma03_g11020"/>
</dbReference>
<reference evidence="1" key="1">
    <citation type="submission" date="2021-03" db="EMBL/GenBank/DDBJ databases">
        <authorList>
            <consortium name="Genoscope - CEA"/>
            <person name="William W."/>
        </authorList>
    </citation>
    <scope>NUCLEOTIDE SEQUENCE</scope>
    <source>
        <strain evidence="1">Doubled-haploid Pahang</strain>
    </source>
</reference>